<feature type="compositionally biased region" description="Acidic residues" evidence="3">
    <location>
        <begin position="382"/>
        <end position="391"/>
    </location>
</feature>
<feature type="compositionally biased region" description="Basic and acidic residues" evidence="3">
    <location>
        <begin position="405"/>
        <end position="427"/>
    </location>
</feature>
<feature type="region of interest" description="Disordered" evidence="3">
    <location>
        <begin position="471"/>
        <end position="502"/>
    </location>
</feature>
<feature type="region of interest" description="Disordered" evidence="3">
    <location>
        <begin position="280"/>
        <end position="317"/>
    </location>
</feature>
<feature type="compositionally biased region" description="Low complexity" evidence="3">
    <location>
        <begin position="722"/>
        <end position="733"/>
    </location>
</feature>
<feature type="region of interest" description="Disordered" evidence="3">
    <location>
        <begin position="1"/>
        <end position="23"/>
    </location>
</feature>
<keyword evidence="2" id="KW-0132">Cell division</keyword>
<keyword evidence="2" id="KW-0159">Chromosome partition</keyword>
<dbReference type="Gene3D" id="6.10.250.2410">
    <property type="match status" value="1"/>
</dbReference>
<dbReference type="Pfam" id="PF02616">
    <property type="entry name" value="SMC_ScpA"/>
    <property type="match status" value="1"/>
</dbReference>
<feature type="compositionally biased region" description="Basic and acidic residues" evidence="3">
    <location>
        <begin position="970"/>
        <end position="986"/>
    </location>
</feature>
<feature type="region of interest" description="Disordered" evidence="3">
    <location>
        <begin position="944"/>
        <end position="1061"/>
    </location>
</feature>
<feature type="compositionally biased region" description="Basic and acidic residues" evidence="3">
    <location>
        <begin position="363"/>
        <end position="381"/>
    </location>
</feature>
<comment type="subcellular location">
    <subcellularLocation>
        <location evidence="2">Cytoplasm</location>
    </subcellularLocation>
    <text evidence="2">Associated with two foci at the outer edges of the nucleoid region in young cells, and at four foci within both cell halves in older cells.</text>
</comment>
<feature type="region of interest" description="Disordered" evidence="3">
    <location>
        <begin position="836"/>
        <end position="901"/>
    </location>
</feature>
<comment type="subunit">
    <text evidence="2">Component of a cohesin-like complex composed of ScpA, ScpB and the Smc homodimer, in which ScpA and ScpB bind to the head domain of Smc. The presence of the three proteins is required for the association of the complex with DNA.</text>
</comment>
<feature type="compositionally biased region" description="Gly residues" evidence="3">
    <location>
        <begin position="1"/>
        <end position="10"/>
    </location>
</feature>
<feature type="compositionally biased region" description="Acidic residues" evidence="3">
    <location>
        <begin position="1052"/>
        <end position="1061"/>
    </location>
</feature>
<sequence length="1061" mass="110361">MEQGSTGLGEGAPRTRERKGPSSPVYSVELEVFEGPLDLLLHLVRKHELDILDIPIAFVAEKYLAYLDVMRQLDLEIAGDYLVMAATLAYLKSRELLPPEPRAGEAGQSEEDEGEDPREALIRRLVEYERFKQAAAELDSLPMSGRDVFARGAELVMPPVDPGLAPVSLFNLAEAYYRVLTRAKVKSTHEVQIEAVTVAQRIKQLALILEEKPHFEFEELFLNRTWGSERELRAMVVVTLMSILEMVKLGVAGVQQPLDSTTIRIYRRASAEQTQAALADYDEDESFGAPKPKAGEEEGAPAKPRETGASRAAAEAELDAVEEAALLAEALASVQEPEEPVVGYADESEDVAANDAASEYDDEPRPAPRRSRSEGRRPVLEDRDEAIEETADERFVIVEGSSAEPPREHVSRWGRGADEAEEQRAGEELLEPGATAVGEDVPGDMSISGEPGGVEDVLGDMSTAAEDALEDMPGADASGEDLSAGPEDGLVAGAGGEMPGDSLEAEDVLEDMLAATDETVAIEDVSEALPDTGVAEGLEGLSGADDEPAGSVEAEDVLGDMPFGDDTAAATESGLIAELASESGELSSAEDEESPRGEDDLGVLTVDVAEDEGDGRASFGEPEEGGGLDVPEDTSVIASDERLSAEDEGFFEEIARGVAVGAAEEPQEKSESDESAGADAGVADEALAQGGLGTGWRAGDEPAASVRAEDVLGDMPLADDQAAASESGEPSGAADEESPRGELDLEALPADFAEEDSDGRASAGADLDVLEDASGSAAGERLLVAEEGSSAEAVARSVAVRATEEPREDVESLEGAAIDAGFAGEESVAGEVFADAVTEAAEELPEQSRSDASVAEDAGFAGEELAADEVIADAATEGAESSNAGEGAMARGDATEAAGAADGDTVTVADVATEAAGFADAGEDPVVDTGDVADSVPERLAEALLPEVASDEDVVTADAVVPTEVAEPADGERDAADVAAGERREDVLEDMSDVAVRKAEAVPEDGEAGDPADAGRETTDEKEAVLSDSDEEEAGGLFLNTGEGLGGRELGDVDDDEDDAQ</sequence>
<keyword evidence="2" id="KW-0131">Cell cycle</keyword>
<gene>
    <name evidence="2" type="primary">scpA</name>
    <name evidence="4" type="ORF">POL25_22665</name>
</gene>
<evidence type="ECO:0000313" key="5">
    <source>
        <dbReference type="Proteomes" id="UP001221686"/>
    </source>
</evidence>
<evidence type="ECO:0000256" key="2">
    <source>
        <dbReference type="HAMAP-Rule" id="MF_01805"/>
    </source>
</evidence>
<feature type="compositionally biased region" description="Low complexity" evidence="3">
    <location>
        <begin position="575"/>
        <end position="587"/>
    </location>
</feature>
<proteinExistence type="inferred from homology"/>
<protein>
    <recommendedName>
        <fullName evidence="1 2">Segregation and condensation protein A</fullName>
    </recommendedName>
</protein>
<feature type="region of interest" description="Disordered" evidence="3">
    <location>
        <begin position="522"/>
        <end position="772"/>
    </location>
</feature>
<organism evidence="4 5">
    <name type="scientific">Nannocystis bainbridge</name>
    <dbReference type="NCBI Taxonomy" id="2995303"/>
    <lineage>
        <taxon>Bacteria</taxon>
        <taxon>Pseudomonadati</taxon>
        <taxon>Myxococcota</taxon>
        <taxon>Polyangia</taxon>
        <taxon>Nannocystales</taxon>
        <taxon>Nannocystaceae</taxon>
        <taxon>Nannocystis</taxon>
    </lineage>
</organism>
<accession>A0ABT5E342</accession>
<dbReference type="PANTHER" id="PTHR33969">
    <property type="entry name" value="SEGREGATION AND CONDENSATION PROTEIN A"/>
    <property type="match status" value="1"/>
</dbReference>
<dbReference type="RefSeq" id="WP_272088225.1">
    <property type="nucleotide sequence ID" value="NZ_JAQNDL010000002.1"/>
</dbReference>
<comment type="similarity">
    <text evidence="2">Belongs to the ScpA family.</text>
</comment>
<dbReference type="Proteomes" id="UP001221686">
    <property type="component" value="Unassembled WGS sequence"/>
</dbReference>
<name>A0ABT5E342_9BACT</name>
<feature type="region of interest" description="Disordered" evidence="3">
    <location>
        <begin position="332"/>
        <end position="458"/>
    </location>
</feature>
<evidence type="ECO:0000256" key="3">
    <source>
        <dbReference type="SAM" id="MobiDB-lite"/>
    </source>
</evidence>
<feature type="compositionally biased region" description="Basic and acidic residues" evidence="3">
    <location>
        <begin position="1013"/>
        <end position="1025"/>
    </location>
</feature>
<feature type="compositionally biased region" description="Acidic residues" evidence="3">
    <location>
        <begin position="346"/>
        <end position="362"/>
    </location>
</feature>
<keyword evidence="5" id="KW-1185">Reference proteome</keyword>
<dbReference type="PANTHER" id="PTHR33969:SF2">
    <property type="entry name" value="SEGREGATION AND CONDENSATION PROTEIN A"/>
    <property type="match status" value="1"/>
</dbReference>
<evidence type="ECO:0000313" key="4">
    <source>
        <dbReference type="EMBL" id="MDC0719724.1"/>
    </source>
</evidence>
<evidence type="ECO:0000256" key="1">
    <source>
        <dbReference type="ARBA" id="ARBA00044777"/>
    </source>
</evidence>
<keyword evidence="2" id="KW-0963">Cytoplasm</keyword>
<comment type="function">
    <text evidence="2">Participates in chromosomal partition during cell division. May act via the formation of a condensin-like complex containing Smc and ScpB that pull DNA away from mid-cell into both cell halves.</text>
</comment>
<reference evidence="4 5" key="1">
    <citation type="submission" date="2022-11" db="EMBL/GenBank/DDBJ databases">
        <title>Minimal conservation of predation-associated metabolite biosynthetic gene clusters underscores biosynthetic potential of Myxococcota including descriptions for ten novel species: Archangium lansinium sp. nov., Myxococcus landrumus sp. nov., Nannocystis bai.</title>
        <authorList>
            <person name="Ahearne A."/>
            <person name="Stevens C."/>
            <person name="Dowd S."/>
        </authorList>
    </citation>
    <scope>NUCLEOTIDE SEQUENCE [LARGE SCALE GENOMIC DNA]</scope>
    <source>
        <strain evidence="4 5">BB15-2</strain>
    </source>
</reference>
<dbReference type="EMBL" id="JAQNDL010000002">
    <property type="protein sequence ID" value="MDC0719724.1"/>
    <property type="molecule type" value="Genomic_DNA"/>
</dbReference>
<dbReference type="HAMAP" id="MF_01805">
    <property type="entry name" value="ScpA"/>
    <property type="match status" value="1"/>
</dbReference>
<dbReference type="InterPro" id="IPR003768">
    <property type="entry name" value="ScpA"/>
</dbReference>
<feature type="compositionally biased region" description="Acidic residues" evidence="3">
    <location>
        <begin position="621"/>
        <end position="632"/>
    </location>
</feature>
<comment type="caution">
    <text evidence="4">The sequence shown here is derived from an EMBL/GenBank/DDBJ whole genome shotgun (WGS) entry which is preliminary data.</text>
</comment>
<feature type="compositionally biased region" description="Acidic residues" evidence="3">
    <location>
        <begin position="544"/>
        <end position="558"/>
    </location>
</feature>